<dbReference type="HOGENOM" id="CLU_3015603_0_0_1"/>
<dbReference type="AlphaFoldDB" id="F8P3E4"/>
<organism>
    <name type="scientific">Serpula lacrymans var. lacrymans (strain S7.9)</name>
    <name type="common">Dry rot fungus</name>
    <dbReference type="NCBI Taxonomy" id="578457"/>
    <lineage>
        <taxon>Eukaryota</taxon>
        <taxon>Fungi</taxon>
        <taxon>Dikarya</taxon>
        <taxon>Basidiomycota</taxon>
        <taxon>Agaricomycotina</taxon>
        <taxon>Agaricomycetes</taxon>
        <taxon>Agaricomycetidae</taxon>
        <taxon>Boletales</taxon>
        <taxon>Coniophorineae</taxon>
        <taxon>Serpulaceae</taxon>
        <taxon>Serpula</taxon>
    </lineage>
</organism>
<proteinExistence type="predicted"/>
<dbReference type="OrthoDB" id="3357985at2759"/>
<reference evidence="1" key="1">
    <citation type="submission" date="2011-04" db="EMBL/GenBank/DDBJ databases">
        <title>Evolution of plant cell wall degrading machinery underlies the functional diversity of forest fungi.</title>
        <authorList>
            <consortium name="US DOE Joint Genome Institute (JGI-PGF)"/>
            <person name="Eastwood D.C."/>
            <person name="Floudas D."/>
            <person name="Binder M."/>
            <person name="Majcherczyk A."/>
            <person name="Schneider P."/>
            <person name="Aerts A."/>
            <person name="Asiegbu F.O."/>
            <person name="Baker S.E."/>
            <person name="Barry K."/>
            <person name="Bendiksby M."/>
            <person name="Blumentritt M."/>
            <person name="Coutinho P.M."/>
            <person name="Cullen D."/>
            <person name="Cullen D."/>
            <person name="Gathman A."/>
            <person name="Goodell B."/>
            <person name="Henrissat B."/>
            <person name="Ihrmark K."/>
            <person name="Kauserud H."/>
            <person name="Kohler A."/>
            <person name="LaButti K."/>
            <person name="Lapidus A."/>
            <person name="Lavin J.L."/>
            <person name="Lee Y.-H."/>
            <person name="Lindquist E."/>
            <person name="Lilly W."/>
            <person name="Lucas S."/>
            <person name="Morin E."/>
            <person name="Murat C."/>
            <person name="Oguiza J.A."/>
            <person name="Park J."/>
            <person name="Pisabarro A.G."/>
            <person name="Riley R."/>
            <person name="Rosling A."/>
            <person name="Salamov A."/>
            <person name="Schmidt O."/>
            <person name="Schmutz J."/>
            <person name="Skrede I."/>
            <person name="Stenlid J."/>
            <person name="Wiebenga A."/>
            <person name="Xie X."/>
            <person name="Kues U."/>
            <person name="Hibbett D.S."/>
            <person name="Hoffmeister D."/>
            <person name="Hogberg N."/>
            <person name="Martin F."/>
            <person name="Grigoriev I.V."/>
            <person name="Watkinson S.C."/>
        </authorList>
    </citation>
    <scope>NUCLEOTIDE SEQUENCE</scope>
    <source>
        <strain evidence="1">S7.9</strain>
    </source>
</reference>
<dbReference type="KEGG" id="sla:SERLADRAFT_396235"/>
<dbReference type="RefSeq" id="XP_007321213.1">
    <property type="nucleotide sequence ID" value="XM_007321151.1"/>
</dbReference>
<dbReference type="EMBL" id="GL945437">
    <property type="protein sequence ID" value="EGO22675.1"/>
    <property type="molecule type" value="Genomic_DNA"/>
</dbReference>
<protein>
    <submittedName>
        <fullName evidence="1">Uncharacterized protein</fullName>
    </submittedName>
</protein>
<evidence type="ECO:0000313" key="1">
    <source>
        <dbReference type="EMBL" id="EGO22675.1"/>
    </source>
</evidence>
<dbReference type="GeneID" id="18811754"/>
<gene>
    <name evidence="1" type="ORF">SERLADRAFT_396235</name>
</gene>
<dbReference type="Proteomes" id="UP000008064">
    <property type="component" value="Unassembled WGS sequence"/>
</dbReference>
<sequence length="56" mass="6233">MKVGLPVISVTENSKTLDTLLRFCCPSTLAEDPSKLENKTRTATKFTLRQPLLPQT</sequence>
<accession>F8P3E4</accession>
<name>F8P3E4_SERL9</name>